<evidence type="ECO:0000256" key="1">
    <source>
        <dbReference type="SAM" id="Phobius"/>
    </source>
</evidence>
<keyword evidence="1" id="KW-1133">Transmembrane helix</keyword>
<reference evidence="2 3" key="1">
    <citation type="journal article" date="1998" name="Science">
        <title>Genome sequence of the nematode C. elegans: a platform for investigating biology.</title>
        <authorList>
            <consortium name="The C. elegans sequencing consortium"/>
            <person name="Sulson J.E."/>
            <person name="Waterston R."/>
        </authorList>
    </citation>
    <scope>NUCLEOTIDE SEQUENCE [LARGE SCALE GENOMIC DNA]</scope>
    <source>
        <strain evidence="2 3">Bristol N2</strain>
    </source>
</reference>
<evidence type="ECO:0000313" key="4">
    <source>
        <dbReference type="WormBase" id="C45B11.8"/>
    </source>
</evidence>
<dbReference type="FunCoup" id="B2D6M3">
    <property type="interactions" value="995"/>
</dbReference>
<dbReference type="AGR" id="WB:WBGene00077699"/>
<feature type="transmembrane region" description="Helical" evidence="1">
    <location>
        <begin position="30"/>
        <end position="52"/>
    </location>
</feature>
<dbReference type="PaxDb" id="6239-C45B11.8"/>
<dbReference type="OrthoDB" id="5871601at2759"/>
<gene>
    <name evidence="2 4" type="ORF">C45B11.8</name>
    <name evidence="2" type="ORF">CELE_C45B11.8</name>
</gene>
<keyword evidence="1" id="KW-0472">Membrane</keyword>
<dbReference type="GeneID" id="6418707"/>
<dbReference type="HOGENOM" id="CLU_2212324_0_0_1"/>
<evidence type="ECO:0000313" key="3">
    <source>
        <dbReference type="Proteomes" id="UP000001940"/>
    </source>
</evidence>
<organism evidence="2 3">
    <name type="scientific">Caenorhabditis elegans</name>
    <dbReference type="NCBI Taxonomy" id="6239"/>
    <lineage>
        <taxon>Eukaryota</taxon>
        <taxon>Metazoa</taxon>
        <taxon>Ecdysozoa</taxon>
        <taxon>Nematoda</taxon>
        <taxon>Chromadorea</taxon>
        <taxon>Rhabditida</taxon>
        <taxon>Rhabditina</taxon>
        <taxon>Rhabditomorpha</taxon>
        <taxon>Rhabditoidea</taxon>
        <taxon>Rhabditidae</taxon>
        <taxon>Peloderinae</taxon>
        <taxon>Caenorhabditis</taxon>
    </lineage>
</organism>
<dbReference type="Bgee" id="WBGene00077699">
    <property type="expression patterns" value="Expressed in adult organism and 2 other cell types or tissues"/>
</dbReference>
<proteinExistence type="predicted"/>
<dbReference type="KEGG" id="cel:CELE_C45B11.8"/>
<keyword evidence="3" id="KW-1185">Reference proteome</keyword>
<keyword evidence="1 2" id="KW-0812">Transmembrane</keyword>
<dbReference type="CTD" id="6418707"/>
<dbReference type="Proteomes" id="UP000001940">
    <property type="component" value="Chromosome V"/>
</dbReference>
<dbReference type="RefSeq" id="NP_001122879.1">
    <property type="nucleotide sequence ID" value="NM_001129407.5"/>
</dbReference>
<dbReference type="InParanoid" id="B2D6M3"/>
<dbReference type="EMBL" id="BX284605">
    <property type="protein sequence ID" value="CAQ35024.1"/>
    <property type="molecule type" value="Genomic_DNA"/>
</dbReference>
<protein>
    <submittedName>
        <fullName evidence="2">Transmembrane protein</fullName>
    </submittedName>
</protein>
<dbReference type="AlphaFoldDB" id="B2D6M3"/>
<name>B2D6M3_CAEEL</name>
<sequence length="107" mass="11993">MSPNVTSTAATVILNNVHIKLIQEYDYNTWTMILLTIFGVFFAILCGLWCLLAARNVKDDETVVIDDNSRSIAGSDFSVVEVENEEVKEVGGFVKYLTDIRKSVIFI</sequence>
<dbReference type="eggNOG" id="ENOG502TJ73">
    <property type="taxonomic scope" value="Eukaryota"/>
</dbReference>
<accession>B2D6M3</accession>
<evidence type="ECO:0000313" key="2">
    <source>
        <dbReference type="EMBL" id="CAQ35024.1"/>
    </source>
</evidence>
<dbReference type="UCSC" id="C45B11.8">
    <property type="organism name" value="c. elegans"/>
</dbReference>
<dbReference type="STRING" id="6239.C45B11.8.1"/>
<dbReference type="WormBase" id="C45B11.8">
    <property type="protein sequence ID" value="CE42536"/>
    <property type="gene ID" value="WBGene00077699"/>
</dbReference>